<dbReference type="PANTHER" id="PTHR31694">
    <property type="entry name" value="DESICCATION-LIKE PROTEIN"/>
    <property type="match status" value="1"/>
</dbReference>
<protein>
    <submittedName>
        <fullName evidence="2">Ferritin-like domain-containing protein</fullName>
    </submittedName>
</protein>
<accession>A0ABX2JIQ0</accession>
<feature type="region of interest" description="Disordered" evidence="1">
    <location>
        <begin position="49"/>
        <end position="68"/>
    </location>
</feature>
<dbReference type="InterPro" id="IPR052965">
    <property type="entry name" value="Pigment-catalase-like"/>
</dbReference>
<comment type="caution">
    <text evidence="2">The sequence shown here is derived from an EMBL/GenBank/DDBJ whole genome shotgun (WGS) entry which is preliminary data.</text>
</comment>
<dbReference type="InterPro" id="IPR006311">
    <property type="entry name" value="TAT_signal"/>
</dbReference>
<dbReference type="PANTHER" id="PTHR31694:SF26">
    <property type="entry name" value="OS05G0151100 PROTEIN"/>
    <property type="match status" value="1"/>
</dbReference>
<feature type="compositionally biased region" description="Pro residues" evidence="1">
    <location>
        <begin position="53"/>
        <end position="65"/>
    </location>
</feature>
<evidence type="ECO:0000256" key="1">
    <source>
        <dbReference type="SAM" id="MobiDB-lite"/>
    </source>
</evidence>
<name>A0ABX2JIQ0_9SPHN</name>
<proteinExistence type="predicted"/>
<evidence type="ECO:0000313" key="2">
    <source>
        <dbReference type="EMBL" id="NTS66293.1"/>
    </source>
</evidence>
<sequence length="351" mass="35244">MIDPRKAIEILAAADARRAARRGFLKAAGGGVVLLGGASLLSACGEDNDFTPAPAPAPAPSPTPTPTSAAVTDNDVLNLALNLEYLEAQFYLYAVNGTGLSEAMIASGSGAAGGTVTGGARVDFTGDPVVGAYAREIAADEAAHVAFLRAALGSAAVAMPNINIDGGANGAFTAAARAAGVIGGNETFNPYSSPENFLLGAFIFEDVGVTAYKGAAPLLTNKTYLEAAAGILAAEAYHAGIVRTVLYAKGMAASSLITATTKISDARDLLDGTPANDDVRGIGSDDDQGLVGSGNAANLVPANVNGLAYSRNSQQVHNIVYLNATGANRTGGGFFPNGTNNPNATLRVGLS</sequence>
<keyword evidence="3" id="KW-1185">Reference proteome</keyword>
<organism evidence="2 3">
    <name type="scientific">Sphingomonas hominis</name>
    <dbReference type="NCBI Taxonomy" id="2741495"/>
    <lineage>
        <taxon>Bacteria</taxon>
        <taxon>Pseudomonadati</taxon>
        <taxon>Pseudomonadota</taxon>
        <taxon>Alphaproteobacteria</taxon>
        <taxon>Sphingomonadales</taxon>
        <taxon>Sphingomonadaceae</taxon>
        <taxon>Sphingomonas</taxon>
    </lineage>
</organism>
<dbReference type="PROSITE" id="PS51318">
    <property type="entry name" value="TAT"/>
    <property type="match status" value="1"/>
</dbReference>
<dbReference type="Proteomes" id="UP000621447">
    <property type="component" value="Unassembled WGS sequence"/>
</dbReference>
<evidence type="ECO:0000313" key="3">
    <source>
        <dbReference type="Proteomes" id="UP000621447"/>
    </source>
</evidence>
<gene>
    <name evidence="2" type="ORF">HRV97_14120</name>
</gene>
<dbReference type="RefSeq" id="WP_174194915.1">
    <property type="nucleotide sequence ID" value="NZ_JABULH010000006.1"/>
</dbReference>
<reference evidence="2 3" key="1">
    <citation type="submission" date="2020-06" db="EMBL/GenBank/DDBJ databases">
        <title>Sphingomonas hominis sp. nov., a member of the Sphingomonas, isolated from the hair of a 22-year-old girl.</title>
        <authorList>
            <person name="Zhang D.-F."/>
            <person name="Cui X.-W."/>
        </authorList>
    </citation>
    <scope>NUCLEOTIDE SEQUENCE [LARGE SCALE GENOMIC DNA]</scope>
    <source>
        <strain evidence="2 3">HHU CXW</strain>
    </source>
</reference>
<dbReference type="EMBL" id="JABULH010000006">
    <property type="protein sequence ID" value="NTS66293.1"/>
    <property type="molecule type" value="Genomic_DNA"/>
</dbReference>
<dbReference type="Pfam" id="PF13668">
    <property type="entry name" value="Ferritin_2"/>
    <property type="match status" value="1"/>
</dbReference>